<evidence type="ECO:0000313" key="2">
    <source>
        <dbReference type="EMBL" id="SIS85627.1"/>
    </source>
</evidence>
<dbReference type="STRING" id="373668.SAMN05421786_102600"/>
<reference evidence="3" key="1">
    <citation type="submission" date="2017-01" db="EMBL/GenBank/DDBJ databases">
        <authorList>
            <person name="Varghese N."/>
            <person name="Submissions S."/>
        </authorList>
    </citation>
    <scope>NUCLEOTIDE SEQUENCE [LARGE SCALE GENOMIC DNA]</scope>
    <source>
        <strain evidence="3">DSM 18017</strain>
    </source>
</reference>
<dbReference type="AlphaFoldDB" id="A0A1N7MHT1"/>
<evidence type="ECO:0000256" key="1">
    <source>
        <dbReference type="SAM" id="Phobius"/>
    </source>
</evidence>
<dbReference type="Proteomes" id="UP000186744">
    <property type="component" value="Unassembled WGS sequence"/>
</dbReference>
<dbReference type="OrthoDB" id="1258270at2"/>
<keyword evidence="1" id="KW-0472">Membrane</keyword>
<sequence length="178" mass="20368">MKTFIPLLSLITYASGFGAVIFIIQILLKKVIYHPPSTRDEAKEKSLKYQSMLGLCFTLSIASNMVSKELIKHDFIKMLKENKITLVEINGFSFSQEDAADLFTKFEGDSGRFHCESYLGYITFENNESIPIKVIQHCYEENQYIIVSKKYSTDVTIGIITTSKFDYIKNKTLSTDQQ</sequence>
<accession>A0A1N7MHT1</accession>
<protein>
    <submittedName>
        <fullName evidence="2">Uncharacterized protein</fullName>
    </submittedName>
</protein>
<gene>
    <name evidence="2" type="ORF">SAMN05421786_102600</name>
</gene>
<keyword evidence="3" id="KW-1185">Reference proteome</keyword>
<keyword evidence="1" id="KW-0812">Transmembrane</keyword>
<organism evidence="2 3">
    <name type="scientific">Chryseobacterium ureilyticum</name>
    <dbReference type="NCBI Taxonomy" id="373668"/>
    <lineage>
        <taxon>Bacteria</taxon>
        <taxon>Pseudomonadati</taxon>
        <taxon>Bacteroidota</taxon>
        <taxon>Flavobacteriia</taxon>
        <taxon>Flavobacteriales</taxon>
        <taxon>Weeksellaceae</taxon>
        <taxon>Chryseobacterium group</taxon>
        <taxon>Chryseobacterium</taxon>
    </lineage>
</organism>
<dbReference type="RefSeq" id="WP_076551655.1">
    <property type="nucleotide sequence ID" value="NZ_FTOL01000002.1"/>
</dbReference>
<dbReference type="EMBL" id="FTOL01000002">
    <property type="protein sequence ID" value="SIS85627.1"/>
    <property type="molecule type" value="Genomic_DNA"/>
</dbReference>
<evidence type="ECO:0000313" key="3">
    <source>
        <dbReference type="Proteomes" id="UP000186744"/>
    </source>
</evidence>
<proteinExistence type="predicted"/>
<feature type="transmembrane region" description="Helical" evidence="1">
    <location>
        <begin position="7"/>
        <end position="28"/>
    </location>
</feature>
<name>A0A1N7MHT1_9FLAO</name>
<keyword evidence="1" id="KW-1133">Transmembrane helix</keyword>